<dbReference type="SUPFAM" id="SSF51261">
    <property type="entry name" value="Duplicated hybrid motif"/>
    <property type="match status" value="1"/>
</dbReference>
<feature type="region of interest" description="Disordered" evidence="1">
    <location>
        <begin position="222"/>
        <end position="271"/>
    </location>
</feature>
<dbReference type="Gene3D" id="2.70.70.10">
    <property type="entry name" value="Glucose Permease (Domain IIA)"/>
    <property type="match status" value="1"/>
</dbReference>
<feature type="domain" description="M23ase beta-sheet core" evidence="3">
    <location>
        <begin position="116"/>
        <end position="214"/>
    </location>
</feature>
<evidence type="ECO:0000256" key="1">
    <source>
        <dbReference type="SAM" id="MobiDB-lite"/>
    </source>
</evidence>
<dbReference type="InterPro" id="IPR050570">
    <property type="entry name" value="Cell_wall_metabolism_enzyme"/>
</dbReference>
<evidence type="ECO:0000259" key="3">
    <source>
        <dbReference type="Pfam" id="PF01551"/>
    </source>
</evidence>
<proteinExistence type="predicted"/>
<feature type="transmembrane region" description="Helical" evidence="2">
    <location>
        <begin position="23"/>
        <end position="43"/>
    </location>
</feature>
<organism evidence="4 5">
    <name type="scientific">Priestia endophytica DSM 13796</name>
    <dbReference type="NCBI Taxonomy" id="1121089"/>
    <lineage>
        <taxon>Bacteria</taxon>
        <taxon>Bacillati</taxon>
        <taxon>Bacillota</taxon>
        <taxon>Bacilli</taxon>
        <taxon>Bacillales</taxon>
        <taxon>Bacillaceae</taxon>
        <taxon>Priestia</taxon>
    </lineage>
</organism>
<dbReference type="PANTHER" id="PTHR21666:SF291">
    <property type="entry name" value="STAGE II SPORULATION PROTEIN Q"/>
    <property type="match status" value="1"/>
</dbReference>
<keyword evidence="2" id="KW-0812">Transmembrane</keyword>
<dbReference type="CDD" id="cd12797">
    <property type="entry name" value="M23_peptidase"/>
    <property type="match status" value="1"/>
</dbReference>
<evidence type="ECO:0000256" key="2">
    <source>
        <dbReference type="SAM" id="Phobius"/>
    </source>
</evidence>
<dbReference type="Proteomes" id="UP000182762">
    <property type="component" value="Unassembled WGS sequence"/>
</dbReference>
<keyword evidence="2" id="KW-1133">Transmembrane helix</keyword>
<evidence type="ECO:0000313" key="5">
    <source>
        <dbReference type="Proteomes" id="UP000182762"/>
    </source>
</evidence>
<comment type="caution">
    <text evidence="4">The sequence shown here is derived from an EMBL/GenBank/DDBJ whole genome shotgun (WGS) entry which is preliminary data.</text>
</comment>
<protein>
    <submittedName>
        <fullName evidence="4">Stage II sporulation protein Q</fullName>
    </submittedName>
</protein>
<dbReference type="PANTHER" id="PTHR21666">
    <property type="entry name" value="PEPTIDASE-RELATED"/>
    <property type="match status" value="1"/>
</dbReference>
<accession>A0A1I5ZV09</accession>
<name>A0A1I5ZV09_9BACI</name>
<dbReference type="GeneID" id="93710904"/>
<dbReference type="Pfam" id="PF01551">
    <property type="entry name" value="Peptidase_M23"/>
    <property type="match status" value="1"/>
</dbReference>
<keyword evidence="2" id="KW-0472">Membrane</keyword>
<evidence type="ECO:0000313" key="4">
    <source>
        <dbReference type="EMBL" id="SFQ60067.1"/>
    </source>
</evidence>
<reference evidence="4 5" key="1">
    <citation type="submission" date="2016-10" db="EMBL/GenBank/DDBJ databases">
        <authorList>
            <person name="Varghese N."/>
            <person name="Submissions S."/>
        </authorList>
    </citation>
    <scope>NUCLEOTIDE SEQUENCE [LARGE SCALE GENOMIC DNA]</scope>
    <source>
        <strain evidence="4 5">DSM 13796</strain>
    </source>
</reference>
<dbReference type="EMBL" id="FOXX01000005">
    <property type="protein sequence ID" value="SFQ60067.1"/>
    <property type="molecule type" value="Genomic_DNA"/>
</dbReference>
<feature type="compositionally biased region" description="Basic and acidic residues" evidence="1">
    <location>
        <begin position="239"/>
        <end position="259"/>
    </location>
</feature>
<sequence>MRDEEKNRVSQPSKFKKFFRKRWVYPAVYLFSAAIILTAVLWFQGNSNDQANDKNNDQTVYDGSQDAVEVNSSVEEIAKPFANEDKMVVKTEFYDHSAKPEEQEEAIVFYNNQYHQNTGVDYAREDGKSFKVTAAASGTVTRAEKDPLLGYVVEVEHADGVVTHYQSLQDVKVEAGDTVKQGQALAKAGQSLFNKEAETHVHFEVRKDNNVVNPNEYFGKTVGSVKASEEAPVEEEQADDQKEDEKQENSSDEQDKQEESSSGQASAKLNA</sequence>
<gene>
    <name evidence="4" type="ORF">SAMN02745910_02246</name>
</gene>
<keyword evidence="5" id="KW-1185">Reference proteome</keyword>
<dbReference type="InterPro" id="IPR016047">
    <property type="entry name" value="M23ase_b-sheet_dom"/>
</dbReference>
<dbReference type="RefSeq" id="WP_061804787.1">
    <property type="nucleotide sequence ID" value="NZ_FOXX01000005.1"/>
</dbReference>
<dbReference type="InterPro" id="IPR011055">
    <property type="entry name" value="Dup_hybrid_motif"/>
</dbReference>